<reference evidence="1" key="1">
    <citation type="submission" date="2018-10" db="EMBL/GenBank/DDBJ databases">
        <title>Hidden diversity of soil giant viruses.</title>
        <authorList>
            <person name="Schulz F."/>
            <person name="Alteio L."/>
            <person name="Goudeau D."/>
            <person name="Ryan E.M."/>
            <person name="Malmstrom R.R."/>
            <person name="Blanchard J."/>
            <person name="Woyke T."/>
        </authorList>
    </citation>
    <scope>NUCLEOTIDE SEQUENCE</scope>
    <source>
        <strain evidence="1">HYV1</strain>
    </source>
</reference>
<evidence type="ECO:0000313" key="1">
    <source>
        <dbReference type="EMBL" id="AYV84363.1"/>
    </source>
</evidence>
<proteinExistence type="predicted"/>
<organism evidence="1">
    <name type="scientific">Hyperionvirus sp</name>
    <dbReference type="NCBI Taxonomy" id="2487770"/>
    <lineage>
        <taxon>Viruses</taxon>
        <taxon>Varidnaviria</taxon>
        <taxon>Bamfordvirae</taxon>
        <taxon>Nucleocytoviricota</taxon>
        <taxon>Megaviricetes</taxon>
        <taxon>Imitervirales</taxon>
        <taxon>Mimiviridae</taxon>
        <taxon>Klosneuvirinae</taxon>
    </lineage>
</organism>
<dbReference type="EMBL" id="MK072405">
    <property type="protein sequence ID" value="AYV84363.1"/>
    <property type="molecule type" value="Genomic_DNA"/>
</dbReference>
<accession>A0A3G5AEQ4</accession>
<name>A0A3G5AEQ4_9VIRU</name>
<sequence>MPASTIRMKAPMWNRMRPYLRVGDVKHWEE</sequence>
<protein>
    <submittedName>
        <fullName evidence="1">Uncharacterized protein</fullName>
    </submittedName>
</protein>
<gene>
    <name evidence="1" type="ORF">Hyperionvirus23_30</name>
</gene>